<accession>A0ABD6MZU7</accession>
<name>A0ABD6MZU7_9PSED</name>
<sequence>MTILFRPQGAFGWFSYTTSRDTIHWFSKVVILFGAIHTPFVDVSYKFSYCPTNQCEAKSLCHGKSRDRA</sequence>
<reference evidence="1 2" key="1">
    <citation type="submission" date="2018-06" db="EMBL/GenBank/DDBJ databases">
        <title>Bacteria isolated from soil of Wuhan.</title>
        <authorList>
            <person name="Xiang W."/>
            <person name="Huang C."/>
        </authorList>
    </citation>
    <scope>NUCLEOTIDE SEQUENCE [LARGE SCALE GENOMIC DNA]</scope>
    <source>
        <strain evidence="2">xwS4</strain>
    </source>
</reference>
<dbReference type="EMBL" id="QJRE01000111">
    <property type="protein sequence ID" value="NWL47027.1"/>
    <property type="molecule type" value="Genomic_DNA"/>
</dbReference>
<organism evidence="1 2">
    <name type="scientific">Pseudomonas hunanensis</name>
    <dbReference type="NCBI Taxonomy" id="1247546"/>
    <lineage>
        <taxon>Bacteria</taxon>
        <taxon>Pseudomonadati</taxon>
        <taxon>Pseudomonadota</taxon>
        <taxon>Gammaproteobacteria</taxon>
        <taxon>Pseudomonadales</taxon>
        <taxon>Pseudomonadaceae</taxon>
        <taxon>Pseudomonas</taxon>
    </lineage>
</organism>
<protein>
    <submittedName>
        <fullName evidence="1">Uncharacterized protein</fullName>
    </submittedName>
</protein>
<proteinExistence type="predicted"/>
<comment type="caution">
    <text evidence="1">The sequence shown here is derived from an EMBL/GenBank/DDBJ whole genome shotgun (WGS) entry which is preliminary data.</text>
</comment>
<gene>
    <name evidence="1" type="ORF">DM819_14520</name>
</gene>
<dbReference type="AlphaFoldDB" id="A0ABD6MZU7"/>
<dbReference type="Proteomes" id="UP000704738">
    <property type="component" value="Unassembled WGS sequence"/>
</dbReference>
<evidence type="ECO:0000313" key="2">
    <source>
        <dbReference type="Proteomes" id="UP000704738"/>
    </source>
</evidence>
<evidence type="ECO:0000313" key="1">
    <source>
        <dbReference type="EMBL" id="NWL47027.1"/>
    </source>
</evidence>